<proteinExistence type="predicted"/>
<evidence type="ECO:0000313" key="2">
    <source>
        <dbReference type="Proteomes" id="UP001530315"/>
    </source>
</evidence>
<dbReference type="AlphaFoldDB" id="A0ABD3NQZ3"/>
<dbReference type="Proteomes" id="UP001530315">
    <property type="component" value="Unassembled WGS sequence"/>
</dbReference>
<comment type="caution">
    <text evidence="1">The sequence shown here is derived from an EMBL/GenBank/DDBJ whole genome shotgun (WGS) entry which is preliminary data.</text>
</comment>
<dbReference type="EMBL" id="JALLAZ020001232">
    <property type="protein sequence ID" value="KAL3778219.1"/>
    <property type="molecule type" value="Genomic_DNA"/>
</dbReference>
<evidence type="ECO:0008006" key="3">
    <source>
        <dbReference type="Google" id="ProtNLM"/>
    </source>
</evidence>
<sequence>MTMTSTTPSAPTLQFSSLLGSTIESIIHELLYSRSIYPPDSFVLHRHLGVRCHASRVPQVCDYVSDFLRVAIPSVTSGVGDGIVLIILEELCFDGNGDGSRPGERDGSTKAVERFEFRFCIDRVVGGGGGGGGVGGAGGGEGEADAMLGRGRTMDIEDMMQCAAGRDAELAVAARSDMERSMRECLLRVLALRRRRRGEGERAENMSFKLCLHVAAGGGEEGVDDGRRDDESCPDLMRALRRGEWLRPEESSCLFSSNSDGHDRRKGLLRPIKDVDLPSCGMKMQLGMEVNPFR</sequence>
<accession>A0ABD3NQZ3</accession>
<evidence type="ECO:0000313" key="1">
    <source>
        <dbReference type="EMBL" id="KAL3778219.1"/>
    </source>
</evidence>
<gene>
    <name evidence="1" type="ORF">ACHAW5_009621</name>
</gene>
<organism evidence="1 2">
    <name type="scientific">Stephanodiscus triporus</name>
    <dbReference type="NCBI Taxonomy" id="2934178"/>
    <lineage>
        <taxon>Eukaryota</taxon>
        <taxon>Sar</taxon>
        <taxon>Stramenopiles</taxon>
        <taxon>Ochrophyta</taxon>
        <taxon>Bacillariophyta</taxon>
        <taxon>Coscinodiscophyceae</taxon>
        <taxon>Thalassiosirophycidae</taxon>
        <taxon>Stephanodiscales</taxon>
        <taxon>Stephanodiscaceae</taxon>
        <taxon>Stephanodiscus</taxon>
    </lineage>
</organism>
<protein>
    <recommendedName>
        <fullName evidence="3">HORMA domain-containing protein</fullName>
    </recommendedName>
</protein>
<keyword evidence="2" id="KW-1185">Reference proteome</keyword>
<name>A0ABD3NQZ3_9STRA</name>
<reference evidence="1 2" key="1">
    <citation type="submission" date="2024-10" db="EMBL/GenBank/DDBJ databases">
        <title>Updated reference genomes for cyclostephanoid diatoms.</title>
        <authorList>
            <person name="Roberts W.R."/>
            <person name="Alverson A.J."/>
        </authorList>
    </citation>
    <scope>NUCLEOTIDE SEQUENCE [LARGE SCALE GENOMIC DNA]</scope>
    <source>
        <strain evidence="1 2">AJA276-08</strain>
    </source>
</reference>
<dbReference type="InterPro" id="IPR045091">
    <property type="entry name" value="Mad2-like"/>
</dbReference>
<dbReference type="InterPro" id="IPR036570">
    <property type="entry name" value="HORMA_dom_sf"/>
</dbReference>
<dbReference type="PANTHER" id="PTHR11842">
    <property type="entry name" value="MITOTIC SPINDLE ASSEMBLY CHECKPOINT PROTEIN MAD2"/>
    <property type="match status" value="1"/>
</dbReference>
<dbReference type="Gene3D" id="3.30.900.10">
    <property type="entry name" value="HORMA domain"/>
    <property type="match status" value="1"/>
</dbReference>
<dbReference type="PANTHER" id="PTHR11842:SF10">
    <property type="entry name" value="MITOTIC SPINDLE ASSEMBLY CHECKPOINT PROTEIN MAD2B"/>
    <property type="match status" value="1"/>
</dbReference>
<dbReference type="SUPFAM" id="SSF56019">
    <property type="entry name" value="The spindle assembly checkpoint protein mad2"/>
    <property type="match status" value="1"/>
</dbReference>